<keyword evidence="3" id="KW-0808">Transferase</keyword>
<proteinExistence type="inferred from homology"/>
<dbReference type="Pfam" id="PF02744">
    <property type="entry name" value="GalP_UDP_tr_C"/>
    <property type="match status" value="1"/>
</dbReference>
<accession>A0ABR7ZYF5</accession>
<evidence type="ECO:0000256" key="9">
    <source>
        <dbReference type="NCBIfam" id="TIGR00209"/>
    </source>
</evidence>
<dbReference type="Proteomes" id="UP000642094">
    <property type="component" value="Unassembled WGS sequence"/>
</dbReference>
<keyword evidence="6" id="KW-0862">Zinc</keyword>
<dbReference type="NCBIfam" id="TIGR00209">
    <property type="entry name" value="galT_1"/>
    <property type="match status" value="1"/>
</dbReference>
<reference evidence="12 13" key="1">
    <citation type="journal article" date="2020" name="ISME J.">
        <title>Comparative genomics reveals insights into cyanobacterial evolution and habitat adaptation.</title>
        <authorList>
            <person name="Chen M.Y."/>
            <person name="Teng W.K."/>
            <person name="Zhao L."/>
            <person name="Hu C.X."/>
            <person name="Zhou Y.K."/>
            <person name="Han B.P."/>
            <person name="Song L.R."/>
            <person name="Shu W.S."/>
        </authorList>
    </citation>
    <scope>NUCLEOTIDE SEQUENCE [LARGE SCALE GENOMIC DNA]</scope>
    <source>
        <strain evidence="12 13">FACHB-723</strain>
    </source>
</reference>
<dbReference type="InterPro" id="IPR053177">
    <property type="entry name" value="ADP-glucose_phosphorylase"/>
</dbReference>
<dbReference type="PIRSF" id="PIRSF000808">
    <property type="entry name" value="GalT"/>
    <property type="match status" value="1"/>
</dbReference>
<keyword evidence="13" id="KW-1185">Reference proteome</keyword>
<sequence length="339" mass="39241">MSHLRQNVITKDWVIFATERAKRPHEFARSQEDIPPELPVYKHSCPFCKGNENADEAEYLRIEDERGWRVRIIPNKYPALSPIGDRIRQSEGIHRSITGVGYHEVLIEHPDHNATIARMDIHDVINIVRAYRQRYNEIRLDRRIESIIIFKNHGESAGTSLEHPHSQITATPVVPSQIRYRMIEATSFFDDMGDCLFCYTLNDELKAKERIVLETEHFVTFMPYAALSPFHMWVFPRRHTASFGGITDAEIEDLAYTLKTVLAKLFYGLNNPAYNFTIRSMPTDDRDSNYFHWYLAIVPRVTKAAGFELGSGMYINTAMPEDSAKFLREFDVSLMPPDL</sequence>
<dbReference type="InterPro" id="IPR005850">
    <property type="entry name" value="GalP_Utransf_C"/>
</dbReference>
<comment type="caution">
    <text evidence="10">Lacks conserved residue(s) required for the propagation of feature annotation.</text>
</comment>
<evidence type="ECO:0000313" key="13">
    <source>
        <dbReference type="Proteomes" id="UP000642094"/>
    </source>
</evidence>
<dbReference type="PROSITE" id="PS51084">
    <property type="entry name" value="HIT_2"/>
    <property type="match status" value="1"/>
</dbReference>
<evidence type="ECO:0000256" key="3">
    <source>
        <dbReference type="ARBA" id="ARBA00022679"/>
    </source>
</evidence>
<evidence type="ECO:0000256" key="6">
    <source>
        <dbReference type="ARBA" id="ARBA00022833"/>
    </source>
</evidence>
<evidence type="ECO:0000256" key="7">
    <source>
        <dbReference type="ARBA" id="ARBA00023144"/>
    </source>
</evidence>
<dbReference type="PANTHER" id="PTHR42763">
    <property type="entry name" value="ADP-GLUCOSE PHOSPHORYLASE"/>
    <property type="match status" value="1"/>
</dbReference>
<dbReference type="InterPro" id="IPR036265">
    <property type="entry name" value="HIT-like_sf"/>
</dbReference>
<keyword evidence="4 12" id="KW-0548">Nucleotidyltransferase</keyword>
<keyword evidence="5" id="KW-0479">Metal-binding</keyword>
<dbReference type="Gene3D" id="3.30.428.10">
    <property type="entry name" value="HIT-like"/>
    <property type="match status" value="2"/>
</dbReference>
<dbReference type="EMBL" id="JACJQB010000014">
    <property type="protein sequence ID" value="MBD2188281.1"/>
    <property type="molecule type" value="Genomic_DNA"/>
</dbReference>
<comment type="cofactor">
    <cofactor evidence="1">
        <name>Zn(2+)</name>
        <dbReference type="ChEBI" id="CHEBI:29105"/>
    </cofactor>
</comment>
<dbReference type="SUPFAM" id="SSF54197">
    <property type="entry name" value="HIT-like"/>
    <property type="match status" value="2"/>
</dbReference>
<dbReference type="Pfam" id="PF01087">
    <property type="entry name" value="GalP_UDP_transf"/>
    <property type="match status" value="1"/>
</dbReference>
<dbReference type="PANTHER" id="PTHR42763:SF2">
    <property type="entry name" value="ADP-GLUCOSE PHOSPHORYLASE"/>
    <property type="match status" value="1"/>
</dbReference>
<dbReference type="GO" id="GO:0016779">
    <property type="term" value="F:nucleotidyltransferase activity"/>
    <property type="evidence" value="ECO:0007669"/>
    <property type="project" value="UniProtKB-KW"/>
</dbReference>
<keyword evidence="7" id="KW-0299">Galactose metabolism</keyword>
<name>A0ABR7ZYF5_9CYAN</name>
<evidence type="ECO:0000259" key="11">
    <source>
        <dbReference type="PROSITE" id="PS51084"/>
    </source>
</evidence>
<dbReference type="InterPro" id="IPR001937">
    <property type="entry name" value="GalP_UDPtransf1"/>
</dbReference>
<protein>
    <recommendedName>
        <fullName evidence="9">Galactose-1-phosphate uridylyltransferase</fullName>
        <ecNumber evidence="9">2.7.7.12</ecNumber>
    </recommendedName>
</protein>
<keyword evidence="8" id="KW-0119">Carbohydrate metabolism</keyword>
<dbReference type="RefSeq" id="WP_190403138.1">
    <property type="nucleotide sequence ID" value="NZ_JACJQB010000014.1"/>
</dbReference>
<evidence type="ECO:0000256" key="10">
    <source>
        <dbReference type="PROSITE-ProRule" id="PRU00464"/>
    </source>
</evidence>
<organism evidence="12 13">
    <name type="scientific">Pseudanabaena mucicola FACHB-723</name>
    <dbReference type="NCBI Taxonomy" id="2692860"/>
    <lineage>
        <taxon>Bacteria</taxon>
        <taxon>Bacillati</taxon>
        <taxon>Cyanobacteriota</taxon>
        <taxon>Cyanophyceae</taxon>
        <taxon>Pseudanabaenales</taxon>
        <taxon>Pseudanabaenaceae</taxon>
        <taxon>Pseudanabaena</taxon>
    </lineage>
</organism>
<evidence type="ECO:0000313" key="12">
    <source>
        <dbReference type="EMBL" id="MBD2188281.1"/>
    </source>
</evidence>
<comment type="similarity">
    <text evidence="2">Belongs to the galactose-1-phosphate uridylyltransferase type 1 family.</text>
</comment>
<dbReference type="InterPro" id="IPR011146">
    <property type="entry name" value="HIT-like"/>
</dbReference>
<evidence type="ECO:0000256" key="4">
    <source>
        <dbReference type="ARBA" id="ARBA00022695"/>
    </source>
</evidence>
<feature type="domain" description="HIT" evidence="11">
    <location>
        <begin position="196"/>
        <end position="307"/>
    </location>
</feature>
<gene>
    <name evidence="12" type="primary">galT</name>
    <name evidence="12" type="ORF">H6F41_09010</name>
</gene>
<evidence type="ECO:0000256" key="8">
    <source>
        <dbReference type="ARBA" id="ARBA00023277"/>
    </source>
</evidence>
<evidence type="ECO:0000256" key="5">
    <source>
        <dbReference type="ARBA" id="ARBA00022723"/>
    </source>
</evidence>
<evidence type="ECO:0000256" key="1">
    <source>
        <dbReference type="ARBA" id="ARBA00001947"/>
    </source>
</evidence>
<evidence type="ECO:0000256" key="2">
    <source>
        <dbReference type="ARBA" id="ARBA00010951"/>
    </source>
</evidence>
<dbReference type="EC" id="2.7.7.12" evidence="9"/>
<comment type="caution">
    <text evidence="12">The sequence shown here is derived from an EMBL/GenBank/DDBJ whole genome shotgun (WGS) entry which is preliminary data.</text>
</comment>
<dbReference type="InterPro" id="IPR005849">
    <property type="entry name" value="GalP_Utransf_N"/>
</dbReference>